<keyword evidence="1" id="KW-0175">Coiled coil</keyword>
<dbReference type="Proteomes" id="UP001190700">
    <property type="component" value="Unassembled WGS sequence"/>
</dbReference>
<comment type="caution">
    <text evidence="3">The sequence shown here is derived from an EMBL/GenBank/DDBJ whole genome shotgun (WGS) entry which is preliminary data.</text>
</comment>
<dbReference type="PANTHER" id="PTHR38019:SF1">
    <property type="entry name" value="N-ACETYLTRANSFERASE DOMAIN-CONTAINING PROTEIN"/>
    <property type="match status" value="1"/>
</dbReference>
<keyword evidence="4" id="KW-1185">Reference proteome</keyword>
<protein>
    <submittedName>
        <fullName evidence="3">Uncharacterized protein</fullName>
    </submittedName>
</protein>
<dbReference type="PANTHER" id="PTHR38019">
    <property type="entry name" value="KDA ANTIGEN P200, PUTATIVE-RELATED"/>
    <property type="match status" value="1"/>
</dbReference>
<name>A0AAE0BBN3_9CHLO</name>
<feature type="region of interest" description="Disordered" evidence="2">
    <location>
        <begin position="37"/>
        <end position="85"/>
    </location>
</feature>
<feature type="coiled-coil region" evidence="1">
    <location>
        <begin position="198"/>
        <end position="230"/>
    </location>
</feature>
<sequence>MAPTPVAEHVDEEKWVEKLIKQAGKNRKVTIEDLVIALPEPGISGRQPSRIERPSGGSPTKKQDPKALVKESSDVHKPMRPSSPRSLLVCMKHGIDPDDLVYRPLSSYTAEREPAFQKLEYERNEKLRRERLFKLQAERKKILDEQSAIDPKKAKMAAAQKALEEPEDMVAREAKRLAALEKRTKKDMEMMVGTQAKMREHIQMGEEKQKRLKELELEQYKERMQREKEYKEIRAARDMERARKEKEYTEELRKQHLAHFEAQQELAARIEAERVRKLEEQKLEEEKRQAHAAFMRKEHERIMREQQEVLRKRQVEMEQREIIRQKAMEVAKKERIKANQIKRAKTAERVSVAILTGAKREKERKVRIEAKLTEAEKRLQEQAIEREKELNKTKIKNENKQEYRKMKYQESVDIQECRVDIILEKAAHADEIVQASNRRKAWEIEKQRLERNINIKDKQAKVDEMRRAHAYQRHLLRQKIDADTDRARSLLEQRDKLQEKRRVANIDASMQRAMLNECMEHLKVSKKWSRLKELEGKPLDPVTIASVLNPSVHERPTSAPGCSLYTRFQEKRQSMLSRSADIGRMADYLK</sequence>
<evidence type="ECO:0000256" key="2">
    <source>
        <dbReference type="SAM" id="MobiDB-lite"/>
    </source>
</evidence>
<feature type="coiled-coil region" evidence="1">
    <location>
        <begin position="358"/>
        <end position="396"/>
    </location>
</feature>
<evidence type="ECO:0000313" key="3">
    <source>
        <dbReference type="EMBL" id="KAK3232968.1"/>
    </source>
</evidence>
<gene>
    <name evidence="3" type="ORF">CYMTET_56710</name>
</gene>
<proteinExistence type="predicted"/>
<feature type="compositionally biased region" description="Basic and acidic residues" evidence="2">
    <location>
        <begin position="61"/>
        <end position="77"/>
    </location>
</feature>
<dbReference type="AlphaFoldDB" id="A0AAE0BBN3"/>
<accession>A0AAE0BBN3</accession>
<feature type="coiled-coil region" evidence="1">
    <location>
        <begin position="432"/>
        <end position="507"/>
    </location>
</feature>
<reference evidence="3 4" key="1">
    <citation type="journal article" date="2015" name="Genome Biol. Evol.">
        <title>Comparative Genomics of a Bacterivorous Green Alga Reveals Evolutionary Causalities and Consequences of Phago-Mixotrophic Mode of Nutrition.</title>
        <authorList>
            <person name="Burns J.A."/>
            <person name="Paasch A."/>
            <person name="Narechania A."/>
            <person name="Kim E."/>
        </authorList>
    </citation>
    <scope>NUCLEOTIDE SEQUENCE [LARGE SCALE GENOMIC DNA]</scope>
    <source>
        <strain evidence="3 4">PLY_AMNH</strain>
    </source>
</reference>
<evidence type="ECO:0000313" key="4">
    <source>
        <dbReference type="Proteomes" id="UP001190700"/>
    </source>
</evidence>
<evidence type="ECO:0000256" key="1">
    <source>
        <dbReference type="SAM" id="Coils"/>
    </source>
</evidence>
<dbReference type="EMBL" id="LGRX02035834">
    <property type="protein sequence ID" value="KAK3232968.1"/>
    <property type="molecule type" value="Genomic_DNA"/>
</dbReference>
<organism evidence="3 4">
    <name type="scientific">Cymbomonas tetramitiformis</name>
    <dbReference type="NCBI Taxonomy" id="36881"/>
    <lineage>
        <taxon>Eukaryota</taxon>
        <taxon>Viridiplantae</taxon>
        <taxon>Chlorophyta</taxon>
        <taxon>Pyramimonadophyceae</taxon>
        <taxon>Pyramimonadales</taxon>
        <taxon>Pyramimonadaceae</taxon>
        <taxon>Cymbomonas</taxon>
    </lineage>
</organism>